<keyword evidence="3" id="KW-1185">Reference proteome</keyword>
<proteinExistence type="predicted"/>
<keyword evidence="1" id="KW-1133">Transmembrane helix</keyword>
<feature type="transmembrane region" description="Helical" evidence="1">
    <location>
        <begin position="12"/>
        <end position="32"/>
    </location>
</feature>
<dbReference type="RefSeq" id="WP_254899675.1">
    <property type="nucleotide sequence ID" value="NZ_FXAE01000001.1"/>
</dbReference>
<evidence type="ECO:0000313" key="2">
    <source>
        <dbReference type="EMBL" id="SME90111.1"/>
    </source>
</evidence>
<accession>A0ABY1LRE3</accession>
<name>A0ABY1LRE3_9BACL</name>
<evidence type="ECO:0000256" key="1">
    <source>
        <dbReference type="SAM" id="Phobius"/>
    </source>
</evidence>
<feature type="transmembrane region" description="Helical" evidence="1">
    <location>
        <begin position="38"/>
        <end position="59"/>
    </location>
</feature>
<organism evidence="2 3">
    <name type="scientific">Paenibacillus barengoltzii J12</name>
    <dbReference type="NCBI Taxonomy" id="935846"/>
    <lineage>
        <taxon>Bacteria</taxon>
        <taxon>Bacillati</taxon>
        <taxon>Bacillota</taxon>
        <taxon>Bacilli</taxon>
        <taxon>Bacillales</taxon>
        <taxon>Paenibacillaceae</taxon>
        <taxon>Paenibacillus</taxon>
    </lineage>
</organism>
<gene>
    <name evidence="2" type="ORF">SAMN02744124_00030</name>
</gene>
<keyword evidence="1" id="KW-0812">Transmembrane</keyword>
<comment type="caution">
    <text evidence="2">The sequence shown here is derived from an EMBL/GenBank/DDBJ whole genome shotgun (WGS) entry which is preliminary data.</text>
</comment>
<protein>
    <submittedName>
        <fullName evidence="2">Uncharacterized protein</fullName>
    </submittedName>
</protein>
<keyword evidence="1" id="KW-0472">Membrane</keyword>
<reference evidence="2 3" key="1">
    <citation type="submission" date="2017-04" db="EMBL/GenBank/DDBJ databases">
        <authorList>
            <person name="Varghese N."/>
            <person name="Submissions S."/>
        </authorList>
    </citation>
    <scope>NUCLEOTIDE SEQUENCE [LARGE SCALE GENOMIC DNA]</scope>
    <source>
        <strain evidence="2 3">J12</strain>
    </source>
</reference>
<sequence length="95" mass="10793">MGRTMVERKQRPFIFLSIRASTIRNFIILDLITGTGLYYLIKVATASVLLGSMGSAVGTEVMKRIRVMRLFHKNRSILPVRKKSIDVHSKSTDRV</sequence>
<dbReference type="EMBL" id="FXAE01000001">
    <property type="protein sequence ID" value="SME90111.1"/>
    <property type="molecule type" value="Genomic_DNA"/>
</dbReference>
<dbReference type="Proteomes" id="UP000192939">
    <property type="component" value="Unassembled WGS sequence"/>
</dbReference>
<evidence type="ECO:0000313" key="3">
    <source>
        <dbReference type="Proteomes" id="UP000192939"/>
    </source>
</evidence>